<protein>
    <recommendedName>
        <fullName evidence="2">peptidylprolyl isomerase</fullName>
        <ecNumber evidence="2">5.2.1.8</ecNumber>
    </recommendedName>
</protein>
<evidence type="ECO:0000256" key="7">
    <source>
        <dbReference type="PROSITE-ProRule" id="PRU00221"/>
    </source>
</evidence>
<evidence type="ECO:0000256" key="3">
    <source>
        <dbReference type="ARBA" id="ARBA00022574"/>
    </source>
</evidence>
<proteinExistence type="predicted"/>
<sequence length="600" mass="68004">MADEELNSNKRPLEDSPEIEQDESDDDIGPVLPPPPSEEAPKKKKRTLAYEKLYLEHLPNADMYEKSYMHRDVLNQVAITKNDFVVTTSVDGHLKFWKKTASGIEFVKHYKSHMSSIVDISLSADNELLATISDDMSLKVYDITNFGNSEAANTNIHIYDGRSDGKPLHTLPSMHSKPVHLIEFNARFNTVVSVDSLGMIEYWSPEEPFELPQNLEFEMKSQTDLYEFRKKKSVPTCLNFSPDGLSFVTMSFPDRQVRLFKFLTGKMYREYDESLHIISEMQQAGTSLFKLDDMEFGRRLAVEKELEKSSQAKFVNAVFDETGHFIIYGALLGIKVINILTNKVARVIGKAESNRFVNMGLYQGAPKKKGIYTLAMAASDNAVLRESQELDPTLFCTAFNKNRFYMMTRREPFDNGQKGERDVFNEKPSREEQTVAATQERKQVLGTSAILRTTSGDIHMRLFPDAAPKAVENFVTHAKNGYYDNLIFHRVIKGFMVQTGCPFGDGTGGESIWGDDFEDEFSREFRHDRPYTVSMANAGPGTNGSQFFITVAPAPWLDNKHSVFGRVTAGMDVVHNIESAKVDKTNKPYDDIKIINIEIR</sequence>
<evidence type="ECO:0000259" key="9">
    <source>
        <dbReference type="PROSITE" id="PS50072"/>
    </source>
</evidence>
<evidence type="ECO:0000256" key="1">
    <source>
        <dbReference type="ARBA" id="ARBA00000971"/>
    </source>
</evidence>
<dbReference type="EMBL" id="JAEPRD010000126">
    <property type="protein sequence ID" value="KAG2197554.1"/>
    <property type="molecule type" value="Genomic_DNA"/>
</dbReference>
<keyword evidence="4" id="KW-0677">Repeat</keyword>
<dbReference type="SUPFAM" id="SSF50978">
    <property type="entry name" value="WD40 repeat-like"/>
    <property type="match status" value="1"/>
</dbReference>
<dbReference type="SUPFAM" id="SSF50891">
    <property type="entry name" value="Cyclophilin-like"/>
    <property type="match status" value="1"/>
</dbReference>
<feature type="domain" description="PPIase cyclophilin-type" evidence="9">
    <location>
        <begin position="456"/>
        <end position="599"/>
    </location>
</feature>
<dbReference type="InterPro" id="IPR029000">
    <property type="entry name" value="Cyclophilin-like_dom_sf"/>
</dbReference>
<dbReference type="PROSITE" id="PS50072">
    <property type="entry name" value="CSA_PPIASE_2"/>
    <property type="match status" value="1"/>
</dbReference>
<dbReference type="InterPro" id="IPR044666">
    <property type="entry name" value="Cyclophilin_A-like"/>
</dbReference>
<dbReference type="OrthoDB" id="10264753at2759"/>
<dbReference type="InterPro" id="IPR036322">
    <property type="entry name" value="WD40_repeat_dom_sf"/>
</dbReference>
<dbReference type="PANTHER" id="PTHR45625:SF4">
    <property type="entry name" value="PEPTIDYLPROLYL ISOMERASE DOMAIN AND WD REPEAT-CONTAINING PROTEIN 1"/>
    <property type="match status" value="1"/>
</dbReference>
<evidence type="ECO:0000313" key="11">
    <source>
        <dbReference type="Proteomes" id="UP000603453"/>
    </source>
</evidence>
<keyword evidence="11" id="KW-1185">Reference proteome</keyword>
<dbReference type="PROSITE" id="PS50082">
    <property type="entry name" value="WD_REPEATS_2"/>
    <property type="match status" value="1"/>
</dbReference>
<dbReference type="PROSITE" id="PS50294">
    <property type="entry name" value="WD_REPEATS_REGION"/>
    <property type="match status" value="1"/>
</dbReference>
<evidence type="ECO:0000256" key="5">
    <source>
        <dbReference type="ARBA" id="ARBA00023110"/>
    </source>
</evidence>
<dbReference type="InterPro" id="IPR020892">
    <property type="entry name" value="Cyclophilin-type_PPIase_CS"/>
</dbReference>
<dbReference type="InterPro" id="IPR001680">
    <property type="entry name" value="WD40_rpt"/>
</dbReference>
<dbReference type="InterPro" id="IPR002130">
    <property type="entry name" value="Cyclophilin-type_PPIase_dom"/>
</dbReference>
<keyword evidence="3 7" id="KW-0853">WD repeat</keyword>
<reference evidence="10" key="1">
    <citation type="submission" date="2020-12" db="EMBL/GenBank/DDBJ databases">
        <title>Metabolic potential, ecology and presence of endohyphal bacteria is reflected in genomic diversity of Mucoromycotina.</title>
        <authorList>
            <person name="Muszewska A."/>
            <person name="Okrasinska A."/>
            <person name="Steczkiewicz K."/>
            <person name="Drgas O."/>
            <person name="Orlowska M."/>
            <person name="Perlinska-Lenart U."/>
            <person name="Aleksandrzak-Piekarczyk T."/>
            <person name="Szatraj K."/>
            <person name="Zielenkiewicz U."/>
            <person name="Pilsyk S."/>
            <person name="Malc E."/>
            <person name="Mieczkowski P."/>
            <person name="Kruszewska J.S."/>
            <person name="Biernat P."/>
            <person name="Pawlowska J."/>
        </authorList>
    </citation>
    <scope>NUCLEOTIDE SEQUENCE</scope>
    <source>
        <strain evidence="10">WA0000017839</strain>
    </source>
</reference>
<feature type="region of interest" description="Disordered" evidence="8">
    <location>
        <begin position="1"/>
        <end position="45"/>
    </location>
</feature>
<feature type="compositionally biased region" description="Acidic residues" evidence="8">
    <location>
        <begin position="15"/>
        <end position="28"/>
    </location>
</feature>
<dbReference type="Gene3D" id="2.130.10.10">
    <property type="entry name" value="YVTN repeat-like/Quinoprotein amine dehydrogenase"/>
    <property type="match status" value="1"/>
</dbReference>
<dbReference type="PANTHER" id="PTHR45625">
    <property type="entry name" value="PEPTIDYL-PROLYL CIS-TRANS ISOMERASE-RELATED"/>
    <property type="match status" value="1"/>
</dbReference>
<dbReference type="Pfam" id="PF00160">
    <property type="entry name" value="Pro_isomerase"/>
    <property type="match status" value="1"/>
</dbReference>
<evidence type="ECO:0000256" key="6">
    <source>
        <dbReference type="ARBA" id="ARBA00023235"/>
    </source>
</evidence>
<dbReference type="Gene3D" id="2.40.100.10">
    <property type="entry name" value="Cyclophilin-like"/>
    <property type="match status" value="1"/>
</dbReference>
<dbReference type="InterPro" id="IPR015943">
    <property type="entry name" value="WD40/YVTN_repeat-like_dom_sf"/>
</dbReference>
<evidence type="ECO:0000256" key="2">
    <source>
        <dbReference type="ARBA" id="ARBA00013194"/>
    </source>
</evidence>
<dbReference type="GO" id="GO:0003755">
    <property type="term" value="F:peptidyl-prolyl cis-trans isomerase activity"/>
    <property type="evidence" value="ECO:0007669"/>
    <property type="project" value="UniProtKB-KW"/>
</dbReference>
<keyword evidence="6" id="KW-0413">Isomerase</keyword>
<organism evidence="10 11">
    <name type="scientific">Mucor saturninus</name>
    <dbReference type="NCBI Taxonomy" id="64648"/>
    <lineage>
        <taxon>Eukaryota</taxon>
        <taxon>Fungi</taxon>
        <taxon>Fungi incertae sedis</taxon>
        <taxon>Mucoromycota</taxon>
        <taxon>Mucoromycotina</taxon>
        <taxon>Mucoromycetes</taxon>
        <taxon>Mucorales</taxon>
        <taxon>Mucorineae</taxon>
        <taxon>Mucoraceae</taxon>
        <taxon>Mucor</taxon>
    </lineage>
</organism>
<keyword evidence="5" id="KW-0697">Rotamase</keyword>
<accession>A0A8H7QS54</accession>
<feature type="repeat" description="WD" evidence="7">
    <location>
        <begin position="110"/>
        <end position="145"/>
    </location>
</feature>
<dbReference type="GO" id="GO:0005634">
    <property type="term" value="C:nucleus"/>
    <property type="evidence" value="ECO:0007669"/>
    <property type="project" value="UniProtKB-ARBA"/>
</dbReference>
<name>A0A8H7QS54_9FUNG</name>
<dbReference type="PRINTS" id="PR00153">
    <property type="entry name" value="CSAPPISMRASE"/>
</dbReference>
<dbReference type="Pfam" id="PF00400">
    <property type="entry name" value="WD40"/>
    <property type="match status" value="1"/>
</dbReference>
<evidence type="ECO:0000256" key="8">
    <source>
        <dbReference type="SAM" id="MobiDB-lite"/>
    </source>
</evidence>
<dbReference type="PROSITE" id="PS00170">
    <property type="entry name" value="CSA_PPIASE_1"/>
    <property type="match status" value="1"/>
</dbReference>
<comment type="catalytic activity">
    <reaction evidence="1">
        <text>[protein]-peptidylproline (omega=180) = [protein]-peptidylproline (omega=0)</text>
        <dbReference type="Rhea" id="RHEA:16237"/>
        <dbReference type="Rhea" id="RHEA-COMP:10747"/>
        <dbReference type="Rhea" id="RHEA-COMP:10748"/>
        <dbReference type="ChEBI" id="CHEBI:83833"/>
        <dbReference type="ChEBI" id="CHEBI:83834"/>
        <dbReference type="EC" id="5.2.1.8"/>
    </reaction>
</comment>
<evidence type="ECO:0000256" key="4">
    <source>
        <dbReference type="ARBA" id="ARBA00022737"/>
    </source>
</evidence>
<dbReference type="EC" id="5.2.1.8" evidence="2"/>
<dbReference type="AlphaFoldDB" id="A0A8H7QS54"/>
<dbReference type="GO" id="GO:0006457">
    <property type="term" value="P:protein folding"/>
    <property type="evidence" value="ECO:0007669"/>
    <property type="project" value="InterPro"/>
</dbReference>
<dbReference type="SMART" id="SM00320">
    <property type="entry name" value="WD40"/>
    <property type="match status" value="4"/>
</dbReference>
<evidence type="ECO:0000313" key="10">
    <source>
        <dbReference type="EMBL" id="KAG2197554.1"/>
    </source>
</evidence>
<comment type="caution">
    <text evidence="10">The sequence shown here is derived from an EMBL/GenBank/DDBJ whole genome shotgun (WGS) entry which is preliminary data.</text>
</comment>
<dbReference type="FunFam" id="2.40.100.10:FF:000003">
    <property type="entry name" value="Peptidylprolyl isomerase domain and WD repeat-containing 1"/>
    <property type="match status" value="1"/>
</dbReference>
<dbReference type="CDD" id="cd01927">
    <property type="entry name" value="cyclophilin_WD40"/>
    <property type="match status" value="1"/>
</dbReference>
<gene>
    <name evidence="10" type="ORF">INT47_009552</name>
</gene>
<dbReference type="Proteomes" id="UP000603453">
    <property type="component" value="Unassembled WGS sequence"/>
</dbReference>